<dbReference type="InterPro" id="IPR003439">
    <property type="entry name" value="ABC_transporter-like_ATP-bd"/>
</dbReference>
<dbReference type="GO" id="GO:0016887">
    <property type="term" value="F:ATP hydrolysis activity"/>
    <property type="evidence" value="ECO:0007669"/>
    <property type="project" value="InterPro"/>
</dbReference>
<evidence type="ECO:0000313" key="8">
    <source>
        <dbReference type="Proteomes" id="UP000077098"/>
    </source>
</evidence>
<dbReference type="GO" id="GO:0005524">
    <property type="term" value="F:ATP binding"/>
    <property type="evidence" value="ECO:0007669"/>
    <property type="project" value="UniProtKB-KW"/>
</dbReference>
<dbReference type="Proteomes" id="UP000077098">
    <property type="component" value="Unassembled WGS sequence"/>
</dbReference>
<evidence type="ECO:0000256" key="3">
    <source>
        <dbReference type="ARBA" id="ARBA00022741"/>
    </source>
</evidence>
<comment type="similarity">
    <text evidence="1">Belongs to the ABC transporter superfamily.</text>
</comment>
<dbReference type="Pfam" id="PF00005">
    <property type="entry name" value="ABC_tran"/>
    <property type="match status" value="1"/>
</dbReference>
<keyword evidence="4" id="KW-0067">ATP-binding</keyword>
<organism evidence="7 8">
    <name type="scientific">Agrobacterium tumefaciens</name>
    <dbReference type="NCBI Taxonomy" id="358"/>
    <lineage>
        <taxon>Bacteria</taxon>
        <taxon>Pseudomonadati</taxon>
        <taxon>Pseudomonadota</taxon>
        <taxon>Alphaproteobacteria</taxon>
        <taxon>Hyphomicrobiales</taxon>
        <taxon>Rhizobiaceae</taxon>
        <taxon>Rhizobium/Agrobacterium group</taxon>
        <taxon>Agrobacterium</taxon>
        <taxon>Agrobacterium tumefaciens complex</taxon>
    </lineage>
</organism>
<dbReference type="CDD" id="cd03224">
    <property type="entry name" value="ABC_TM1139_LivF_branched"/>
    <property type="match status" value="1"/>
</dbReference>
<name>A0A176XF77_AGRTU</name>
<accession>A0A176XF77</accession>
<dbReference type="InterPro" id="IPR017871">
    <property type="entry name" value="ABC_transporter-like_CS"/>
</dbReference>
<dbReference type="Gene3D" id="3.40.50.300">
    <property type="entry name" value="P-loop containing nucleotide triphosphate hydrolases"/>
    <property type="match status" value="1"/>
</dbReference>
<keyword evidence="5" id="KW-0029">Amino-acid transport</keyword>
<dbReference type="GO" id="GO:0015807">
    <property type="term" value="P:L-amino acid transport"/>
    <property type="evidence" value="ECO:0007669"/>
    <property type="project" value="TreeGrafter"/>
</dbReference>
<keyword evidence="3" id="KW-0547">Nucleotide-binding</keyword>
<keyword evidence="2" id="KW-0813">Transport</keyword>
<dbReference type="EMBL" id="LXPS01000007">
    <property type="protein sequence ID" value="OAE48198.1"/>
    <property type="molecule type" value="Genomic_DNA"/>
</dbReference>
<dbReference type="SUPFAM" id="SSF52540">
    <property type="entry name" value="P-loop containing nucleoside triphosphate hydrolases"/>
    <property type="match status" value="1"/>
</dbReference>
<dbReference type="PROSITE" id="PS50893">
    <property type="entry name" value="ABC_TRANSPORTER_2"/>
    <property type="match status" value="1"/>
</dbReference>
<sequence length="235" mass="25598">MLNIRDYSGGYRPGLTIIEGISCDLAATPVTSIVGSNGAGKSTLLLGICGLLEWHSGEIEFDGQRIDKLQPHQIARRGIRMVPSGRGTFPSLTVRENLEVGGYGLSKNDKSARIEREFARFPRLKERSTQQAGMMSGGEQQMLAIARAMMSDPRLLILDEPSQGLAPIIVDQIFELIPALARSNVQILLVEQDVGRGLEVSDVAYVVEKGRVSMSGKSKDLATDKRVRESYLGIA</sequence>
<evidence type="ECO:0000256" key="2">
    <source>
        <dbReference type="ARBA" id="ARBA00022448"/>
    </source>
</evidence>
<evidence type="ECO:0000256" key="4">
    <source>
        <dbReference type="ARBA" id="ARBA00022840"/>
    </source>
</evidence>
<gene>
    <name evidence="7" type="ORF">A7J57_22610</name>
</gene>
<protein>
    <recommendedName>
        <fullName evidence="6">ABC transporter domain-containing protein</fullName>
    </recommendedName>
</protein>
<evidence type="ECO:0000256" key="5">
    <source>
        <dbReference type="ARBA" id="ARBA00022970"/>
    </source>
</evidence>
<proteinExistence type="inferred from homology"/>
<dbReference type="AlphaFoldDB" id="A0A176XF77"/>
<evidence type="ECO:0000259" key="6">
    <source>
        <dbReference type="PROSITE" id="PS50893"/>
    </source>
</evidence>
<feature type="domain" description="ABC transporter" evidence="6">
    <location>
        <begin position="2"/>
        <end position="234"/>
    </location>
</feature>
<reference evidence="7 8" key="1">
    <citation type="submission" date="2016-05" db="EMBL/GenBank/DDBJ databases">
        <authorList>
            <person name="Lavstsen T."/>
            <person name="Jespersen J.S."/>
        </authorList>
    </citation>
    <scope>NUCLEOTIDE SEQUENCE [LARGE SCALE GENOMIC DNA]</scope>
    <source>
        <strain evidence="7 8">KCJ1736</strain>
    </source>
</reference>
<dbReference type="GO" id="GO:0015658">
    <property type="term" value="F:branched-chain amino acid transmembrane transporter activity"/>
    <property type="evidence" value="ECO:0007669"/>
    <property type="project" value="TreeGrafter"/>
</dbReference>
<dbReference type="RefSeq" id="WP_063947976.1">
    <property type="nucleotide sequence ID" value="NZ_LXPS01000007.1"/>
</dbReference>
<dbReference type="InterPro" id="IPR003593">
    <property type="entry name" value="AAA+_ATPase"/>
</dbReference>
<evidence type="ECO:0000256" key="1">
    <source>
        <dbReference type="ARBA" id="ARBA00005417"/>
    </source>
</evidence>
<dbReference type="PROSITE" id="PS00211">
    <property type="entry name" value="ABC_TRANSPORTER_1"/>
    <property type="match status" value="1"/>
</dbReference>
<dbReference type="SMART" id="SM00382">
    <property type="entry name" value="AAA"/>
    <property type="match status" value="1"/>
</dbReference>
<evidence type="ECO:0000313" key="7">
    <source>
        <dbReference type="EMBL" id="OAE48198.1"/>
    </source>
</evidence>
<dbReference type="PANTHER" id="PTHR43820">
    <property type="entry name" value="HIGH-AFFINITY BRANCHED-CHAIN AMINO ACID TRANSPORT ATP-BINDING PROTEIN LIVF"/>
    <property type="match status" value="1"/>
</dbReference>
<dbReference type="InterPro" id="IPR052156">
    <property type="entry name" value="BCAA_Transport_ATP-bd_LivF"/>
</dbReference>
<dbReference type="InterPro" id="IPR027417">
    <property type="entry name" value="P-loop_NTPase"/>
</dbReference>
<dbReference type="PANTHER" id="PTHR43820:SF4">
    <property type="entry name" value="HIGH-AFFINITY BRANCHED-CHAIN AMINO ACID TRANSPORT ATP-BINDING PROTEIN LIVF"/>
    <property type="match status" value="1"/>
</dbReference>
<comment type="caution">
    <text evidence="7">The sequence shown here is derived from an EMBL/GenBank/DDBJ whole genome shotgun (WGS) entry which is preliminary data.</text>
</comment>